<reference evidence="2" key="2">
    <citation type="journal article" date="2011" name="J. Bacteriol.">
        <title>Complete genome sequence of Cronobacter turicensis LMG 23827, a food-borne pathogen causing deaths in neonates.</title>
        <authorList>
            <person name="Stephan R."/>
            <person name="Lehner A."/>
            <person name="Tischler P."/>
            <person name="Rattei T."/>
        </authorList>
    </citation>
    <scope>NUCLEOTIDE SEQUENCE [LARGE SCALE GENOMIC DNA]</scope>
    <source>
        <strain evidence="2">DSM 18703 / CCUG 55852 / LMG 23827 / z3032</strain>
    </source>
</reference>
<organism evidence="1 2">
    <name type="scientific">Cronobacter turicensis (strain DSM 18703 / CCUG 55852 / LMG 23827 / z3032)</name>
    <dbReference type="NCBI Taxonomy" id="693216"/>
    <lineage>
        <taxon>Bacteria</taxon>
        <taxon>Pseudomonadati</taxon>
        <taxon>Pseudomonadota</taxon>
        <taxon>Gammaproteobacteria</taxon>
        <taxon>Enterobacterales</taxon>
        <taxon>Enterobacteriaceae</taxon>
        <taxon>Cronobacter</taxon>
    </lineage>
</organism>
<dbReference type="Proteomes" id="UP000002069">
    <property type="component" value="Chromosome"/>
</dbReference>
<keyword evidence="2" id="KW-1185">Reference proteome</keyword>
<protein>
    <submittedName>
        <fullName evidence="1">Uncharacterized protein</fullName>
    </submittedName>
</protein>
<dbReference type="AlphaFoldDB" id="C9Y442"/>
<gene>
    <name evidence="1" type="ordered locus">Ctu_00950</name>
</gene>
<accession>C9Y442</accession>
<proteinExistence type="predicted"/>
<dbReference type="EMBL" id="FN543093">
    <property type="protein sequence ID" value="CBA26780.1"/>
    <property type="molecule type" value="Genomic_DNA"/>
</dbReference>
<reference evidence="1 2" key="1">
    <citation type="journal article" date="2010" name="J. Bacteriol.">
        <title>Complete Genome Sequence of Cronobacter turicensis LMG 23827, a foodborne pathogen causing deaths in neonates.</title>
        <authorList>
            <person name="Stephan R."/>
            <person name="Lehner A."/>
            <person name="Tischler P."/>
            <person name="Rattei T."/>
        </authorList>
    </citation>
    <scope>NUCLEOTIDE SEQUENCE [LARGE SCALE GENOMIC DNA]</scope>
    <source>
        <strain evidence="2">DSM 18703 / CCUG 55852 / LMG 23827 / z3032</strain>
    </source>
</reference>
<dbReference type="HOGENOM" id="CLU_1958090_0_0_6"/>
<evidence type="ECO:0000313" key="1">
    <source>
        <dbReference type="EMBL" id="CBA26780.1"/>
    </source>
</evidence>
<sequence>MIEKKNITDGIIFEENESSANKIVFNFRSWVTVIIGLVIKYTDKSKQEAEGLVFQSPIICGALNNYMSVALRSHETEYHWAMTIVYGERYWDKNISAEEPQDYFEWESEYRLKNNLAKESFEFFDGSE</sequence>
<evidence type="ECO:0000313" key="2">
    <source>
        <dbReference type="Proteomes" id="UP000002069"/>
    </source>
</evidence>
<name>C9Y442_CROTZ</name>
<dbReference type="KEGG" id="ctu:CTU_00950"/>